<dbReference type="GO" id="GO:0006886">
    <property type="term" value="P:intracellular protein transport"/>
    <property type="evidence" value="ECO:0007669"/>
    <property type="project" value="UniProtKB-UniRule"/>
</dbReference>
<evidence type="ECO:0000256" key="3">
    <source>
        <dbReference type="ARBA" id="ARBA00022448"/>
    </source>
</evidence>
<keyword evidence="10 11" id="KW-0472">Membrane</keyword>
<comment type="function">
    <text evidence="11">May play a role in anterograde transport of membrane proteins from the endoplasmic reticulum to the Golgi.</text>
</comment>
<dbReference type="Proteomes" id="UP000017836">
    <property type="component" value="Unassembled WGS sequence"/>
</dbReference>
<feature type="transmembrane region" description="Helical" evidence="11">
    <location>
        <begin position="43"/>
        <end position="64"/>
    </location>
</feature>
<dbReference type="PANTHER" id="PTHR12701">
    <property type="entry name" value="BCR-ASSOCIATED PROTEIN, BAP"/>
    <property type="match status" value="1"/>
</dbReference>
<reference evidence="14" key="1">
    <citation type="journal article" date="2013" name="Science">
        <title>The Amborella genome and the evolution of flowering plants.</title>
        <authorList>
            <consortium name="Amborella Genome Project"/>
        </authorList>
    </citation>
    <scope>NUCLEOTIDE SEQUENCE [LARGE SCALE GENOMIC DNA]</scope>
</reference>
<organism evidence="13 14">
    <name type="scientific">Amborella trichopoda</name>
    <dbReference type="NCBI Taxonomy" id="13333"/>
    <lineage>
        <taxon>Eukaryota</taxon>
        <taxon>Viridiplantae</taxon>
        <taxon>Streptophyta</taxon>
        <taxon>Embryophyta</taxon>
        <taxon>Tracheophyta</taxon>
        <taxon>Spermatophyta</taxon>
        <taxon>Magnoliopsida</taxon>
        <taxon>Amborellales</taxon>
        <taxon>Amborellaceae</taxon>
        <taxon>Amborella</taxon>
    </lineage>
</organism>
<keyword evidence="3 11" id="KW-0813">Transport</keyword>
<dbReference type="GO" id="GO:0006888">
    <property type="term" value="P:endoplasmic reticulum to Golgi vesicle-mediated transport"/>
    <property type="evidence" value="ECO:0000318"/>
    <property type="project" value="GO_Central"/>
</dbReference>
<evidence type="ECO:0000256" key="5">
    <source>
        <dbReference type="ARBA" id="ARBA00022703"/>
    </source>
</evidence>
<sequence>MIQLLFALLFGEGLLILLLLVRTPLRKLVLLGLDRVKRGRGPAVVKTLATTVFVVLVSSVNSVMKIQRRASAVGSITPTDQVLMSKHMLEASMMGYALFLTLMIDRMHHHMTELRILRKQIRSSGEGKSAGGSGDNSNSNRRALEEDIAALQEKVKELQLESEAKDREAKTAETNAMALRKQSEGFLLEYDRLLEDNQNLRSQLQSVDRRLSHSDSKKN</sequence>
<keyword evidence="7 11" id="KW-0653">Protein transport</keyword>
<proteinExistence type="inferred from homology"/>
<evidence type="ECO:0000256" key="8">
    <source>
        <dbReference type="ARBA" id="ARBA00022989"/>
    </source>
</evidence>
<name>W1PNT5_AMBTC</name>
<dbReference type="GO" id="GO:0005789">
    <property type="term" value="C:endoplasmic reticulum membrane"/>
    <property type="evidence" value="ECO:0000318"/>
    <property type="project" value="GO_Central"/>
</dbReference>
<dbReference type="OMA" id="TLIFVEM"/>
<dbReference type="PANTHER" id="PTHR12701:SF18">
    <property type="entry name" value="ENDOPLASMIC RETICULUM TRANSMEMBRANE PROTEIN"/>
    <property type="match status" value="1"/>
</dbReference>
<evidence type="ECO:0000313" key="13">
    <source>
        <dbReference type="EMBL" id="ERN08840.1"/>
    </source>
</evidence>
<dbReference type="GO" id="GO:0070973">
    <property type="term" value="P:protein localization to endoplasmic reticulum exit site"/>
    <property type="evidence" value="ECO:0000318"/>
    <property type="project" value="GO_Central"/>
</dbReference>
<keyword evidence="9 12" id="KW-0175">Coiled coil</keyword>
<evidence type="ECO:0000256" key="9">
    <source>
        <dbReference type="ARBA" id="ARBA00023054"/>
    </source>
</evidence>
<comment type="similarity">
    <text evidence="2 11">Belongs to the BCAP29/BCAP31 family.</text>
</comment>
<keyword evidence="14" id="KW-1185">Reference proteome</keyword>
<dbReference type="FunFam" id="1.20.5.110:FF:000011">
    <property type="entry name" value="B-cell receptor-associated protein 29"/>
    <property type="match status" value="1"/>
</dbReference>
<accession>W1PNT5</accession>
<comment type="subcellular location">
    <subcellularLocation>
        <location evidence="1 11">Endoplasmic reticulum membrane</location>
        <topology evidence="1 11">Multi-pass membrane protein</topology>
    </subcellularLocation>
</comment>
<protein>
    <recommendedName>
        <fullName evidence="11">Endoplasmic reticulum transmembrane protein</fullName>
    </recommendedName>
</protein>
<dbReference type="InterPro" id="IPR008417">
    <property type="entry name" value="BAP29/BAP31"/>
</dbReference>
<dbReference type="Gramene" id="ERN08840">
    <property type="protein sequence ID" value="ERN08840"/>
    <property type="gene ID" value="AMTR_s00015p00062110"/>
</dbReference>
<dbReference type="eggNOG" id="KOG1962">
    <property type="taxonomic scope" value="Eukaryota"/>
</dbReference>
<feature type="non-terminal residue" evidence="13">
    <location>
        <position position="219"/>
    </location>
</feature>
<evidence type="ECO:0000256" key="4">
    <source>
        <dbReference type="ARBA" id="ARBA00022692"/>
    </source>
</evidence>
<evidence type="ECO:0000256" key="6">
    <source>
        <dbReference type="ARBA" id="ARBA00022824"/>
    </source>
</evidence>
<dbReference type="EMBL" id="KI393208">
    <property type="protein sequence ID" value="ERN08840.1"/>
    <property type="molecule type" value="Genomic_DNA"/>
</dbReference>
<keyword evidence="5" id="KW-0053">Apoptosis</keyword>
<feature type="transmembrane region" description="Helical" evidence="11">
    <location>
        <begin position="6"/>
        <end position="22"/>
    </location>
</feature>
<keyword evidence="6 11" id="KW-0256">Endoplasmic reticulum</keyword>
<keyword evidence="4 11" id="KW-0812">Transmembrane</keyword>
<keyword evidence="8 11" id="KW-1133">Transmembrane helix</keyword>
<evidence type="ECO:0000256" key="2">
    <source>
        <dbReference type="ARBA" id="ARBA00007956"/>
    </source>
</evidence>
<dbReference type="STRING" id="13333.W1PNT5"/>
<dbReference type="HOGENOM" id="CLU_109152_0_0_1"/>
<evidence type="ECO:0000256" key="11">
    <source>
        <dbReference type="RuleBase" id="RU367026"/>
    </source>
</evidence>
<dbReference type="Gene3D" id="1.20.5.110">
    <property type="match status" value="1"/>
</dbReference>
<evidence type="ECO:0000256" key="12">
    <source>
        <dbReference type="SAM" id="Coils"/>
    </source>
</evidence>
<gene>
    <name evidence="13" type="ORF">AMTR_s00015p00062110</name>
</gene>
<feature type="coiled-coil region" evidence="12">
    <location>
        <begin position="134"/>
        <end position="210"/>
    </location>
</feature>
<evidence type="ECO:0000313" key="14">
    <source>
        <dbReference type="Proteomes" id="UP000017836"/>
    </source>
</evidence>
<keyword evidence="11" id="KW-0931">ER-Golgi transport</keyword>
<evidence type="ECO:0000256" key="7">
    <source>
        <dbReference type="ARBA" id="ARBA00022927"/>
    </source>
</evidence>
<comment type="caution">
    <text evidence="11">Lacks conserved residue(s) required for the propagation of feature annotation.</text>
</comment>
<evidence type="ECO:0000256" key="1">
    <source>
        <dbReference type="ARBA" id="ARBA00004477"/>
    </source>
</evidence>
<dbReference type="AlphaFoldDB" id="W1PNT5"/>
<evidence type="ECO:0000256" key="10">
    <source>
        <dbReference type="ARBA" id="ARBA00023136"/>
    </source>
</evidence>